<evidence type="ECO:0000256" key="3">
    <source>
        <dbReference type="ARBA" id="ARBA00022475"/>
    </source>
</evidence>
<reference evidence="10" key="1">
    <citation type="journal article" date="2019" name="Int. J. Syst. Evol. Microbiol.">
        <title>The Global Catalogue of Microorganisms (GCM) 10K type strain sequencing project: providing services to taxonomists for standard genome sequencing and annotation.</title>
        <authorList>
            <consortium name="The Broad Institute Genomics Platform"/>
            <consortium name="The Broad Institute Genome Sequencing Center for Infectious Disease"/>
            <person name="Wu L."/>
            <person name="Ma J."/>
        </authorList>
    </citation>
    <scope>NUCLEOTIDE SEQUENCE [LARGE SCALE GENOMIC DNA]</scope>
    <source>
        <strain evidence="10">JCM 18657</strain>
    </source>
</reference>
<dbReference type="InterPro" id="IPR000515">
    <property type="entry name" value="MetI-like"/>
</dbReference>
<keyword evidence="3" id="KW-1003">Cell membrane</keyword>
<comment type="subcellular location">
    <subcellularLocation>
        <location evidence="1 7">Cell membrane</location>
        <topology evidence="1 7">Multi-pass membrane protein</topology>
    </subcellularLocation>
</comment>
<dbReference type="RefSeq" id="WP_138788712.1">
    <property type="nucleotide sequence ID" value="NZ_JBHTGQ010000026.1"/>
</dbReference>
<feature type="transmembrane region" description="Helical" evidence="7">
    <location>
        <begin position="93"/>
        <end position="112"/>
    </location>
</feature>
<comment type="similarity">
    <text evidence="7">Belongs to the binding-protein-dependent transport system permease family.</text>
</comment>
<feature type="transmembrane region" description="Helical" evidence="7">
    <location>
        <begin position="28"/>
        <end position="50"/>
    </location>
</feature>
<keyword evidence="5 7" id="KW-1133">Transmembrane helix</keyword>
<keyword evidence="10" id="KW-1185">Reference proteome</keyword>
<feature type="transmembrane region" description="Helical" evidence="7">
    <location>
        <begin position="256"/>
        <end position="279"/>
    </location>
</feature>
<dbReference type="InterPro" id="IPR035906">
    <property type="entry name" value="MetI-like_sf"/>
</dbReference>
<dbReference type="EMBL" id="JBHTGQ010000026">
    <property type="protein sequence ID" value="MFC7750635.1"/>
    <property type="molecule type" value="Genomic_DNA"/>
</dbReference>
<evidence type="ECO:0000256" key="1">
    <source>
        <dbReference type="ARBA" id="ARBA00004651"/>
    </source>
</evidence>
<comment type="caution">
    <text evidence="9">The sequence shown here is derived from an EMBL/GenBank/DDBJ whole genome shotgun (WGS) entry which is preliminary data.</text>
</comment>
<sequence>MAQTITRRSGLKIGVRKKRGLRLLRKTVLPHIGLTLTGLLFLAPFAWLFITSIKTEQEIFAIPTVWWPDRVQWMNYVEAVRTIPFLRYTFNTAMIGVLSAVGQVLVSPLAAYGFSRISFRGRNVLFYVMMATIILPFQVTMVPVYVMFNKMNMVDSYWPLILPNFFGAAYYIFLLRQFFMNIPYELTESAKIDGASEFRIYWQIVLPLSRPAIYTVALLTFLHAWGDFLGPLIYLNDPAKWTLSIGLRSFIGEYDVSWGLLMAASTLFTVPIIALYFFVQKQFIQGITLTGFK</sequence>
<feature type="transmembrane region" description="Helical" evidence="7">
    <location>
        <begin position="160"/>
        <end position="179"/>
    </location>
</feature>
<accession>A0ABW2V771</accession>
<dbReference type="PANTHER" id="PTHR43744:SF12">
    <property type="entry name" value="ABC TRANSPORTER PERMEASE PROTEIN MG189-RELATED"/>
    <property type="match status" value="1"/>
</dbReference>
<proteinExistence type="inferred from homology"/>
<evidence type="ECO:0000256" key="6">
    <source>
        <dbReference type="ARBA" id="ARBA00023136"/>
    </source>
</evidence>
<organism evidence="9 10">
    <name type="scientific">Paenibacillus thermoaerophilus</name>
    <dbReference type="NCBI Taxonomy" id="1215385"/>
    <lineage>
        <taxon>Bacteria</taxon>
        <taxon>Bacillati</taxon>
        <taxon>Bacillota</taxon>
        <taxon>Bacilli</taxon>
        <taxon>Bacillales</taxon>
        <taxon>Paenibacillaceae</taxon>
        <taxon>Paenibacillus</taxon>
    </lineage>
</organism>
<dbReference type="CDD" id="cd06261">
    <property type="entry name" value="TM_PBP2"/>
    <property type="match status" value="1"/>
</dbReference>
<dbReference type="PROSITE" id="PS50928">
    <property type="entry name" value="ABC_TM1"/>
    <property type="match status" value="1"/>
</dbReference>
<evidence type="ECO:0000259" key="8">
    <source>
        <dbReference type="PROSITE" id="PS50928"/>
    </source>
</evidence>
<keyword evidence="6 7" id="KW-0472">Membrane</keyword>
<evidence type="ECO:0000256" key="4">
    <source>
        <dbReference type="ARBA" id="ARBA00022692"/>
    </source>
</evidence>
<evidence type="ECO:0000313" key="10">
    <source>
        <dbReference type="Proteomes" id="UP001596528"/>
    </source>
</evidence>
<gene>
    <name evidence="9" type="ORF">ACFQWB_11965</name>
</gene>
<evidence type="ECO:0000313" key="9">
    <source>
        <dbReference type="EMBL" id="MFC7750635.1"/>
    </source>
</evidence>
<dbReference type="SUPFAM" id="SSF161098">
    <property type="entry name" value="MetI-like"/>
    <property type="match status" value="1"/>
</dbReference>
<feature type="transmembrane region" description="Helical" evidence="7">
    <location>
        <begin position="200"/>
        <end position="225"/>
    </location>
</feature>
<evidence type="ECO:0000256" key="5">
    <source>
        <dbReference type="ARBA" id="ARBA00022989"/>
    </source>
</evidence>
<dbReference type="PANTHER" id="PTHR43744">
    <property type="entry name" value="ABC TRANSPORTER PERMEASE PROTEIN MG189-RELATED-RELATED"/>
    <property type="match status" value="1"/>
</dbReference>
<protein>
    <submittedName>
        <fullName evidence="9">Carbohydrate ABC transporter permease</fullName>
    </submittedName>
</protein>
<evidence type="ECO:0000256" key="7">
    <source>
        <dbReference type="RuleBase" id="RU363032"/>
    </source>
</evidence>
<dbReference type="Gene3D" id="1.10.3720.10">
    <property type="entry name" value="MetI-like"/>
    <property type="match status" value="1"/>
</dbReference>
<feature type="transmembrane region" description="Helical" evidence="7">
    <location>
        <begin position="124"/>
        <end position="148"/>
    </location>
</feature>
<keyword evidence="2 7" id="KW-0813">Transport</keyword>
<keyword evidence="4 7" id="KW-0812">Transmembrane</keyword>
<dbReference type="Proteomes" id="UP001596528">
    <property type="component" value="Unassembled WGS sequence"/>
</dbReference>
<dbReference type="Pfam" id="PF00528">
    <property type="entry name" value="BPD_transp_1"/>
    <property type="match status" value="1"/>
</dbReference>
<feature type="domain" description="ABC transmembrane type-1" evidence="8">
    <location>
        <begin position="89"/>
        <end position="279"/>
    </location>
</feature>
<name>A0ABW2V771_9BACL</name>
<evidence type="ECO:0000256" key="2">
    <source>
        <dbReference type="ARBA" id="ARBA00022448"/>
    </source>
</evidence>